<comment type="similarity">
    <text evidence="2">Belongs to the Tdpoz family.</text>
</comment>
<reference evidence="5" key="3">
    <citation type="submission" date="2022-01" db="UniProtKB">
        <authorList>
            <consortium name="EnsemblPlants"/>
        </authorList>
    </citation>
    <scope>IDENTIFICATION</scope>
    <source>
        <strain evidence="5">subsp. vulgare</strain>
    </source>
</reference>
<dbReference type="InterPro" id="IPR045005">
    <property type="entry name" value="BPM1-6"/>
</dbReference>
<dbReference type="InterPro" id="IPR008974">
    <property type="entry name" value="TRAF-like"/>
</dbReference>
<name>A0A8I6YLB3_HORVV</name>
<dbReference type="Proteomes" id="UP000011116">
    <property type="component" value="Chromosome 5H"/>
</dbReference>
<dbReference type="SMART" id="SM00061">
    <property type="entry name" value="MATH"/>
    <property type="match status" value="1"/>
</dbReference>
<dbReference type="InterPro" id="IPR002083">
    <property type="entry name" value="MATH/TRAF_dom"/>
</dbReference>
<dbReference type="SMART" id="SM00225">
    <property type="entry name" value="BTB"/>
    <property type="match status" value="1"/>
</dbReference>
<dbReference type="InterPro" id="IPR011333">
    <property type="entry name" value="SKP1/BTB/POZ_sf"/>
</dbReference>
<dbReference type="PROSITE" id="PS50144">
    <property type="entry name" value="MATH"/>
    <property type="match status" value="1"/>
</dbReference>
<protein>
    <recommendedName>
        <fullName evidence="7">BTB domain-containing protein</fullName>
    </recommendedName>
</protein>
<evidence type="ECO:0000313" key="5">
    <source>
        <dbReference type="EnsemblPlants" id="HORVU.MOREX.r3.5HG0509590.1.CDS1"/>
    </source>
</evidence>
<dbReference type="PROSITE" id="PS50097">
    <property type="entry name" value="BTB"/>
    <property type="match status" value="1"/>
</dbReference>
<keyword evidence="6" id="KW-1185">Reference proteome</keyword>
<dbReference type="InterPro" id="IPR000210">
    <property type="entry name" value="BTB/POZ_dom"/>
</dbReference>
<dbReference type="Gene3D" id="1.25.40.420">
    <property type="match status" value="1"/>
</dbReference>
<dbReference type="Pfam" id="PF24570">
    <property type="entry name" value="BACK_BPM_SPOP"/>
    <property type="match status" value="1"/>
</dbReference>
<proteinExistence type="inferred from homology"/>
<dbReference type="SUPFAM" id="SSF49599">
    <property type="entry name" value="TRAF domain-like"/>
    <property type="match status" value="1"/>
</dbReference>
<dbReference type="EnsemblPlants" id="HORVU.MOREX.r3.5HG0509590.1">
    <property type="protein sequence ID" value="HORVU.MOREX.r3.5HG0509590.1.CDS1"/>
    <property type="gene ID" value="HORVU.MOREX.r3.5HG0509590"/>
</dbReference>
<dbReference type="Gramene" id="HORVU.MOREX.r3.5HG0509590.1">
    <property type="protein sequence ID" value="HORVU.MOREX.r3.5HG0509590.1.CDS1"/>
    <property type="gene ID" value="HORVU.MOREX.r3.5HG0509590"/>
</dbReference>
<accession>A0A8I6YLB3</accession>
<evidence type="ECO:0008006" key="7">
    <source>
        <dbReference type="Google" id="ProtNLM"/>
    </source>
</evidence>
<dbReference type="Gene3D" id="2.60.210.10">
    <property type="entry name" value="Apoptosis, Tumor Necrosis Factor Receptor Associated Protein 2, Chain A"/>
    <property type="match status" value="1"/>
</dbReference>
<evidence type="ECO:0000259" key="4">
    <source>
        <dbReference type="PROSITE" id="PS50144"/>
    </source>
</evidence>
<dbReference type="GO" id="GO:0016567">
    <property type="term" value="P:protein ubiquitination"/>
    <property type="evidence" value="ECO:0007669"/>
    <property type="project" value="InterPro"/>
</dbReference>
<dbReference type="SMR" id="A0A8I6YLB3"/>
<dbReference type="Pfam" id="PF00651">
    <property type="entry name" value="BTB"/>
    <property type="match status" value="1"/>
</dbReference>
<dbReference type="CDD" id="cd18280">
    <property type="entry name" value="BTB_POZ_BPM_plant"/>
    <property type="match status" value="1"/>
</dbReference>
<dbReference type="PANTHER" id="PTHR26379:SF460">
    <property type="entry name" value="BTB DOMAIN-CONTAINING PROTEIN"/>
    <property type="match status" value="1"/>
</dbReference>
<comment type="pathway">
    <text evidence="1">Protein modification; protein ubiquitination.</text>
</comment>
<evidence type="ECO:0000259" key="3">
    <source>
        <dbReference type="PROSITE" id="PS50097"/>
    </source>
</evidence>
<dbReference type="SUPFAM" id="SSF54695">
    <property type="entry name" value="POZ domain"/>
    <property type="match status" value="1"/>
</dbReference>
<feature type="domain" description="BTB" evidence="3">
    <location>
        <begin position="197"/>
        <end position="265"/>
    </location>
</feature>
<evidence type="ECO:0000256" key="2">
    <source>
        <dbReference type="ARBA" id="ARBA00010846"/>
    </source>
</evidence>
<reference evidence="5" key="2">
    <citation type="submission" date="2020-10" db="EMBL/GenBank/DDBJ databases">
        <authorList>
            <person name="Scholz U."/>
            <person name="Mascher M."/>
            <person name="Fiebig A."/>
        </authorList>
    </citation>
    <scope>NUCLEOTIDE SEQUENCE [LARGE SCALE GENOMIC DNA]</scope>
    <source>
        <strain evidence="5">cv. Morex</strain>
    </source>
</reference>
<dbReference type="AlphaFoldDB" id="A0A8I6YLB3"/>
<evidence type="ECO:0000313" key="6">
    <source>
        <dbReference type="Proteomes" id="UP000011116"/>
    </source>
</evidence>
<evidence type="ECO:0000256" key="1">
    <source>
        <dbReference type="ARBA" id="ARBA00004906"/>
    </source>
</evidence>
<organism evidence="5 6">
    <name type="scientific">Hordeum vulgare subsp. vulgare</name>
    <name type="common">Domesticated barley</name>
    <dbReference type="NCBI Taxonomy" id="112509"/>
    <lineage>
        <taxon>Eukaryota</taxon>
        <taxon>Viridiplantae</taxon>
        <taxon>Streptophyta</taxon>
        <taxon>Embryophyta</taxon>
        <taxon>Tracheophyta</taxon>
        <taxon>Spermatophyta</taxon>
        <taxon>Magnoliopsida</taxon>
        <taxon>Liliopsida</taxon>
        <taxon>Poales</taxon>
        <taxon>Poaceae</taxon>
        <taxon>BOP clade</taxon>
        <taxon>Pooideae</taxon>
        <taxon>Triticodae</taxon>
        <taxon>Triticeae</taxon>
        <taxon>Hordeinae</taxon>
        <taxon>Hordeum</taxon>
    </lineage>
</organism>
<dbReference type="CDD" id="cd00121">
    <property type="entry name" value="MATH"/>
    <property type="match status" value="1"/>
</dbReference>
<dbReference type="Gene3D" id="3.30.710.10">
    <property type="entry name" value="Potassium Channel Kv1.1, Chain A"/>
    <property type="match status" value="1"/>
</dbReference>
<dbReference type="InterPro" id="IPR056423">
    <property type="entry name" value="BACK_BPM_SPOP"/>
</dbReference>
<reference evidence="6" key="1">
    <citation type="journal article" date="2012" name="Nature">
        <title>A physical, genetic and functional sequence assembly of the barley genome.</title>
        <authorList>
            <consortium name="The International Barley Genome Sequencing Consortium"/>
            <person name="Mayer K.F."/>
            <person name="Waugh R."/>
            <person name="Brown J.W."/>
            <person name="Schulman A."/>
            <person name="Langridge P."/>
            <person name="Platzer M."/>
            <person name="Fincher G.B."/>
            <person name="Muehlbauer G.J."/>
            <person name="Sato K."/>
            <person name="Close T.J."/>
            <person name="Wise R.P."/>
            <person name="Stein N."/>
        </authorList>
    </citation>
    <scope>NUCLEOTIDE SEQUENCE [LARGE SCALE GENOMIC DNA]</scope>
    <source>
        <strain evidence="6">cv. Morex</strain>
    </source>
</reference>
<dbReference type="Pfam" id="PF22486">
    <property type="entry name" value="MATH_2"/>
    <property type="match status" value="1"/>
</dbReference>
<dbReference type="PANTHER" id="PTHR26379">
    <property type="entry name" value="BTB/POZ AND MATH DOMAIN-CONTAINING PROTEIN 1"/>
    <property type="match status" value="1"/>
</dbReference>
<feature type="domain" description="MATH" evidence="4">
    <location>
        <begin position="32"/>
        <end position="162"/>
    </location>
</feature>
<sequence>MPYTMATSSRAAGNGLSTGSSSASSIVAGAVSGYHLLTIVGYSRTKDVPNGEWIDSCPFQVGGRTWHLRYYPNGFESSNTDHLSLYVELDDIVGEAEAVKAQANFSLLDQDGNPVLPYSWGTGTQKFSSVETNWGFNKYIRRETLEKSVHLKDDSFTVKVQVTVMTAIHARKTPSVAVPPSDMHRHFGDLLSSKAGVDVEFRVAGETFSAHRLVLAARSPVFRAEFFGPMKEGTTTEAICIDDIEADVFKALLAFIYTDALPAMDQQEESAMAQHLLVAADRYDLERLKLICEEKLCNHIDTSSVATILALAEQHHCHGLKAACLLFLSSPVNLDGAMESEGFQFLTKSCPGVMKDLLLSHVAPSILGKRKSKA</sequence>